<accession>A0A6J6T1D0</accession>
<reference evidence="2" key="1">
    <citation type="submission" date="2020-05" db="EMBL/GenBank/DDBJ databases">
        <authorList>
            <person name="Chiriac C."/>
            <person name="Salcher M."/>
            <person name="Ghai R."/>
            <person name="Kavagutti S V."/>
        </authorList>
    </citation>
    <scope>NUCLEOTIDE SEQUENCE</scope>
</reference>
<evidence type="ECO:0000313" key="2">
    <source>
        <dbReference type="EMBL" id="CAB4740941.1"/>
    </source>
</evidence>
<organism evidence="2">
    <name type="scientific">freshwater metagenome</name>
    <dbReference type="NCBI Taxonomy" id="449393"/>
    <lineage>
        <taxon>unclassified sequences</taxon>
        <taxon>metagenomes</taxon>
        <taxon>ecological metagenomes</taxon>
    </lineage>
</organism>
<evidence type="ECO:0000256" key="1">
    <source>
        <dbReference type="SAM" id="MobiDB-lite"/>
    </source>
</evidence>
<dbReference type="AlphaFoldDB" id="A0A6J6T1D0"/>
<dbReference type="EMBL" id="CAEZYS010000129">
    <property type="protein sequence ID" value="CAB4740941.1"/>
    <property type="molecule type" value="Genomic_DNA"/>
</dbReference>
<feature type="compositionally biased region" description="Polar residues" evidence="1">
    <location>
        <begin position="20"/>
        <end position="33"/>
    </location>
</feature>
<gene>
    <name evidence="2" type="ORF">UFOPK2782_00913</name>
</gene>
<name>A0A6J6T1D0_9ZZZZ</name>
<protein>
    <submittedName>
        <fullName evidence="2">Unannotated protein</fullName>
    </submittedName>
</protein>
<feature type="region of interest" description="Disordered" evidence="1">
    <location>
        <begin position="1"/>
        <end position="64"/>
    </location>
</feature>
<proteinExistence type="predicted"/>
<sequence>MLTVRPCKISDVERPGLAGSESTDQAAATSTRALGSATGRPPGRRVEIAPAASAPRSPDRRGIQANFAPDFSAKSTALESAPAFSLRRSPTKITLFAVNPEIDLISEINFAFSFTDPRLATGASLITVNARLRNCL</sequence>